<dbReference type="AlphaFoldDB" id="A0A7J8F9N7"/>
<accession>A0A7J8F9N7</accession>
<sequence length="127" mass="13641">MPSDPQMESQEQAPISFQVGEPELLPATLFLWSLGPCNPGLGCQRQLLRRSSPRGLQPDPLSQAAAPAEPRRRAWCGGDQGCHLAGARRRRRGCPEPGQGGESSRVCGSSAGPWRPRTSVQTSVRAV</sequence>
<feature type="compositionally biased region" description="Polar residues" evidence="1">
    <location>
        <begin position="118"/>
        <end position="127"/>
    </location>
</feature>
<dbReference type="InParanoid" id="A0A7J8F9N7"/>
<protein>
    <submittedName>
        <fullName evidence="2">Uncharacterized protein</fullName>
    </submittedName>
</protein>
<keyword evidence="3" id="KW-1185">Reference proteome</keyword>
<comment type="caution">
    <text evidence="2">The sequence shown here is derived from an EMBL/GenBank/DDBJ whole genome shotgun (WGS) entry which is preliminary data.</text>
</comment>
<organism evidence="2 3">
    <name type="scientific">Molossus molossus</name>
    <name type="common">Pallas' mastiff bat</name>
    <name type="synonym">Vespertilio molossus</name>
    <dbReference type="NCBI Taxonomy" id="27622"/>
    <lineage>
        <taxon>Eukaryota</taxon>
        <taxon>Metazoa</taxon>
        <taxon>Chordata</taxon>
        <taxon>Craniata</taxon>
        <taxon>Vertebrata</taxon>
        <taxon>Euteleostomi</taxon>
        <taxon>Mammalia</taxon>
        <taxon>Eutheria</taxon>
        <taxon>Laurasiatheria</taxon>
        <taxon>Chiroptera</taxon>
        <taxon>Yangochiroptera</taxon>
        <taxon>Molossidae</taxon>
        <taxon>Molossus</taxon>
    </lineage>
</organism>
<proteinExistence type="predicted"/>
<reference evidence="2 3" key="1">
    <citation type="journal article" date="2020" name="Nature">
        <title>Six reference-quality genomes reveal evolution of bat adaptations.</title>
        <authorList>
            <person name="Jebb D."/>
            <person name="Huang Z."/>
            <person name="Pippel M."/>
            <person name="Hughes G.M."/>
            <person name="Lavrichenko K."/>
            <person name="Devanna P."/>
            <person name="Winkler S."/>
            <person name="Jermiin L.S."/>
            <person name="Skirmuntt E.C."/>
            <person name="Katzourakis A."/>
            <person name="Burkitt-Gray L."/>
            <person name="Ray D.A."/>
            <person name="Sullivan K.A.M."/>
            <person name="Roscito J.G."/>
            <person name="Kirilenko B.M."/>
            <person name="Davalos L.M."/>
            <person name="Corthals A.P."/>
            <person name="Power M.L."/>
            <person name="Jones G."/>
            <person name="Ransome R.D."/>
            <person name="Dechmann D.K.N."/>
            <person name="Locatelli A.G."/>
            <person name="Puechmaille S.J."/>
            <person name="Fedrigo O."/>
            <person name="Jarvis E.D."/>
            <person name="Hiller M."/>
            <person name="Vernes S.C."/>
            <person name="Myers E.W."/>
            <person name="Teeling E.C."/>
        </authorList>
    </citation>
    <scope>NUCLEOTIDE SEQUENCE [LARGE SCALE GENOMIC DNA]</scope>
    <source>
        <strain evidence="2">MMolMol1</strain>
        <tissue evidence="2">Muscle</tissue>
    </source>
</reference>
<evidence type="ECO:0000313" key="2">
    <source>
        <dbReference type="EMBL" id="KAF6444275.1"/>
    </source>
</evidence>
<dbReference type="EMBL" id="JACASF010000012">
    <property type="protein sequence ID" value="KAF6444275.1"/>
    <property type="molecule type" value="Genomic_DNA"/>
</dbReference>
<dbReference type="Proteomes" id="UP000550707">
    <property type="component" value="Unassembled WGS sequence"/>
</dbReference>
<evidence type="ECO:0000256" key="1">
    <source>
        <dbReference type="SAM" id="MobiDB-lite"/>
    </source>
</evidence>
<evidence type="ECO:0000313" key="3">
    <source>
        <dbReference type="Proteomes" id="UP000550707"/>
    </source>
</evidence>
<name>A0A7J8F9N7_MOLMO</name>
<feature type="region of interest" description="Disordered" evidence="1">
    <location>
        <begin position="86"/>
        <end position="127"/>
    </location>
</feature>
<gene>
    <name evidence="2" type="ORF">HJG59_008575</name>
</gene>
<feature type="region of interest" description="Disordered" evidence="1">
    <location>
        <begin position="50"/>
        <end position="72"/>
    </location>
</feature>